<proteinExistence type="predicted"/>
<evidence type="ECO:0000256" key="2">
    <source>
        <dbReference type="SAM" id="MobiDB-lite"/>
    </source>
</evidence>
<dbReference type="OMA" id="HEETQCT"/>
<evidence type="ECO:0000313" key="5">
    <source>
        <dbReference type="Proteomes" id="UP000054928"/>
    </source>
</evidence>
<dbReference type="EMBL" id="CCYD01000810">
    <property type="protein sequence ID" value="CEG43874.1"/>
    <property type="molecule type" value="Genomic_DNA"/>
</dbReference>
<dbReference type="OrthoDB" id="114364at2759"/>
<feature type="compositionally biased region" description="Low complexity" evidence="2">
    <location>
        <begin position="447"/>
        <end position="458"/>
    </location>
</feature>
<dbReference type="InterPro" id="IPR000253">
    <property type="entry name" value="FHA_dom"/>
</dbReference>
<protein>
    <submittedName>
        <fullName evidence="4">SMAD/FHA domain</fullName>
    </submittedName>
</protein>
<dbReference type="PROSITE" id="PS50006">
    <property type="entry name" value="FHA_DOMAIN"/>
    <property type="match status" value="1"/>
</dbReference>
<reference evidence="5" key="1">
    <citation type="submission" date="2014-09" db="EMBL/GenBank/DDBJ databases">
        <authorList>
            <person name="Sharma Rahul"/>
            <person name="Thines Marco"/>
        </authorList>
    </citation>
    <scope>NUCLEOTIDE SEQUENCE [LARGE SCALE GENOMIC DNA]</scope>
</reference>
<organism evidence="4 5">
    <name type="scientific">Plasmopara halstedii</name>
    <name type="common">Downy mildew of sunflower</name>
    <dbReference type="NCBI Taxonomy" id="4781"/>
    <lineage>
        <taxon>Eukaryota</taxon>
        <taxon>Sar</taxon>
        <taxon>Stramenopiles</taxon>
        <taxon>Oomycota</taxon>
        <taxon>Peronosporomycetes</taxon>
        <taxon>Peronosporales</taxon>
        <taxon>Peronosporaceae</taxon>
        <taxon>Plasmopara</taxon>
    </lineage>
</organism>
<feature type="compositionally biased region" description="Basic and acidic residues" evidence="2">
    <location>
        <begin position="544"/>
        <end position="553"/>
    </location>
</feature>
<dbReference type="GeneID" id="36409216"/>
<dbReference type="SUPFAM" id="SSF49879">
    <property type="entry name" value="SMAD/FHA domain"/>
    <property type="match status" value="1"/>
</dbReference>
<dbReference type="Gene3D" id="2.60.200.20">
    <property type="match status" value="1"/>
</dbReference>
<dbReference type="STRING" id="4781.A0A0P1AQQ0"/>
<feature type="domain" description="FHA" evidence="3">
    <location>
        <begin position="36"/>
        <end position="91"/>
    </location>
</feature>
<dbReference type="InterPro" id="IPR008984">
    <property type="entry name" value="SMAD_FHA_dom_sf"/>
</dbReference>
<keyword evidence="5" id="KW-1185">Reference proteome</keyword>
<feature type="compositionally biased region" description="Polar residues" evidence="2">
    <location>
        <begin position="469"/>
        <end position="483"/>
    </location>
</feature>
<feature type="compositionally biased region" description="Polar residues" evidence="2">
    <location>
        <begin position="516"/>
        <end position="527"/>
    </location>
</feature>
<keyword evidence="1" id="KW-0175">Coiled coil</keyword>
<accession>A0A0P1AQQ0</accession>
<feature type="coiled-coil region" evidence="1">
    <location>
        <begin position="254"/>
        <end position="376"/>
    </location>
</feature>
<dbReference type="Proteomes" id="UP000054928">
    <property type="component" value="Unassembled WGS sequence"/>
</dbReference>
<feature type="compositionally biased region" description="Polar residues" evidence="2">
    <location>
        <begin position="204"/>
        <end position="214"/>
    </location>
</feature>
<dbReference type="RefSeq" id="XP_024580243.1">
    <property type="nucleotide sequence ID" value="XM_024729912.1"/>
</dbReference>
<sequence>MASLVPKLLPWGRLVLLTKSQKEPLPENYDLSRSKHCVGRVANRSDIHIPKQFISGIHCIIRLLGKNDMGEALVEIEDLSRYGVWVNLRKVGHYKKATLRNGYVIHFTPPESKDVSELAYKFELLPDGLTKENEALHARMSADEMSVASRTRKRFHEELQCTQSPTKVVPTPLRPRPAKKQRQVSIYQQSNQDEPVKEPDNGHIVTSATQQSRLTTKETHSPTKKSAGKRRRRSEEPASESKLAKLQKQNDELKDVITENAVTLIKQLRNAQNELEALRKENEALKKAREEDIAALKELHEEEVERLKGQAAVDLARIKEQAKKKEDLLQQECSTLKKALDYVVNDPKMPHQIRTIFELEANIQELKHQLKTEQEDQAFHLQHQDRPQLTPPSRKQLVELERKAHVGRQLCISQEETGRMIRQMYLQVNERLQEEMKMSESITKLPSSLSGSSQSQDSIDQRHSDHRSSQLSEASNEHSVTSPTDPPLTIDVSETETKSGETSLGRPPLFTIFGAHSTTADTGNNTIKPAILSQPDLYRARGAKRAEERKGVQDENEDEEATGRD</sequence>
<name>A0A0P1AQQ0_PLAHL</name>
<feature type="compositionally biased region" description="Polar residues" evidence="2">
    <location>
        <begin position="183"/>
        <end position="193"/>
    </location>
</feature>
<evidence type="ECO:0000256" key="1">
    <source>
        <dbReference type="SAM" id="Coils"/>
    </source>
</evidence>
<evidence type="ECO:0000313" key="4">
    <source>
        <dbReference type="EMBL" id="CEG43874.1"/>
    </source>
</evidence>
<feature type="region of interest" description="Disordered" evidence="2">
    <location>
        <begin position="147"/>
        <end position="247"/>
    </location>
</feature>
<feature type="compositionally biased region" description="Basic residues" evidence="2">
    <location>
        <begin position="222"/>
        <end position="232"/>
    </location>
</feature>
<feature type="region of interest" description="Disordered" evidence="2">
    <location>
        <begin position="437"/>
        <end position="565"/>
    </location>
</feature>
<dbReference type="Pfam" id="PF00498">
    <property type="entry name" value="FHA"/>
    <property type="match status" value="1"/>
</dbReference>
<dbReference type="AlphaFoldDB" id="A0A0P1AQQ0"/>
<dbReference type="SMART" id="SM00240">
    <property type="entry name" value="FHA"/>
    <property type="match status" value="1"/>
</dbReference>
<feature type="compositionally biased region" description="Acidic residues" evidence="2">
    <location>
        <begin position="554"/>
        <end position="565"/>
    </location>
</feature>
<feature type="compositionally biased region" description="Basic and acidic residues" evidence="2">
    <location>
        <begin position="459"/>
        <end position="468"/>
    </location>
</feature>
<evidence type="ECO:0000259" key="3">
    <source>
        <dbReference type="PROSITE" id="PS50006"/>
    </source>
</evidence>